<protein>
    <recommendedName>
        <fullName evidence="1">CRAL-TRIO domain-containing protein</fullName>
    </recommendedName>
</protein>
<dbReference type="PROSITE" id="PS50191">
    <property type="entry name" value="CRAL_TRIO"/>
    <property type="match status" value="1"/>
</dbReference>
<sequence>MAQVASTSTAVGLPNLHASSLRSYHQSPRLVNFSSHFQKKNRRNHTIFCQANSDSVDAGKTELVAEVKEKLEKEHNGLPVGQNGIDDEEMILWFLKDRKFSVEDAVSKLAKAIRWRHEFGVSELTEESVKNAAETGKAYVHDYLDVYGRSVLIVEASKHFPGEHQLYEDEKLCVFMIEKALSKLPPGKQEILGIIDLRGFRTQNADIKFLTFVFDAFYCYYPRRLSQVLFIDAPFIFKPVWQLIKPLLKSYASLVRFCSAKTVKEEYFTADTIPASFKD</sequence>
<reference evidence="2" key="1">
    <citation type="submission" date="2019-10" db="EMBL/GenBank/DDBJ databases">
        <authorList>
            <person name="Zhang R."/>
            <person name="Pan Y."/>
            <person name="Wang J."/>
            <person name="Ma R."/>
            <person name="Yu S."/>
        </authorList>
    </citation>
    <scope>NUCLEOTIDE SEQUENCE</scope>
    <source>
        <strain evidence="2">LA-IB0</strain>
        <tissue evidence="2">Leaf</tissue>
    </source>
</reference>
<accession>A0AAV6YB32</accession>
<evidence type="ECO:0000313" key="3">
    <source>
        <dbReference type="Proteomes" id="UP000826271"/>
    </source>
</evidence>
<evidence type="ECO:0000259" key="1">
    <source>
        <dbReference type="PROSITE" id="PS50191"/>
    </source>
</evidence>
<name>A0AAV6YB32_9LAMI</name>
<dbReference type="Pfam" id="PF00650">
    <property type="entry name" value="CRAL_TRIO"/>
    <property type="match status" value="1"/>
</dbReference>
<dbReference type="InterPro" id="IPR001251">
    <property type="entry name" value="CRAL-TRIO_dom"/>
</dbReference>
<organism evidence="2 3">
    <name type="scientific">Buddleja alternifolia</name>
    <dbReference type="NCBI Taxonomy" id="168488"/>
    <lineage>
        <taxon>Eukaryota</taxon>
        <taxon>Viridiplantae</taxon>
        <taxon>Streptophyta</taxon>
        <taxon>Embryophyta</taxon>
        <taxon>Tracheophyta</taxon>
        <taxon>Spermatophyta</taxon>
        <taxon>Magnoliopsida</taxon>
        <taxon>eudicotyledons</taxon>
        <taxon>Gunneridae</taxon>
        <taxon>Pentapetalae</taxon>
        <taxon>asterids</taxon>
        <taxon>lamiids</taxon>
        <taxon>Lamiales</taxon>
        <taxon>Scrophulariaceae</taxon>
        <taxon>Buddlejeae</taxon>
        <taxon>Buddleja</taxon>
    </lineage>
</organism>
<dbReference type="PANTHER" id="PTHR47556:SF1">
    <property type="entry name" value="SEC14P-LIKE PHOSPHATIDYLINOSITOL TRANSFER FAMILY PROTEIN"/>
    <property type="match status" value="1"/>
</dbReference>
<evidence type="ECO:0000313" key="2">
    <source>
        <dbReference type="EMBL" id="KAG8388560.1"/>
    </source>
</evidence>
<dbReference type="SUPFAM" id="SSF52087">
    <property type="entry name" value="CRAL/TRIO domain"/>
    <property type="match status" value="1"/>
</dbReference>
<dbReference type="AlphaFoldDB" id="A0AAV6YB32"/>
<proteinExistence type="predicted"/>
<comment type="caution">
    <text evidence="2">The sequence shown here is derived from an EMBL/GenBank/DDBJ whole genome shotgun (WGS) entry which is preliminary data.</text>
</comment>
<feature type="domain" description="CRAL-TRIO" evidence="1">
    <location>
        <begin position="128"/>
        <end position="279"/>
    </location>
</feature>
<dbReference type="SMART" id="SM00516">
    <property type="entry name" value="SEC14"/>
    <property type="match status" value="1"/>
</dbReference>
<dbReference type="SUPFAM" id="SSF46938">
    <property type="entry name" value="CRAL/TRIO N-terminal domain"/>
    <property type="match status" value="1"/>
</dbReference>
<dbReference type="Gene3D" id="3.40.525.10">
    <property type="entry name" value="CRAL-TRIO lipid binding domain"/>
    <property type="match status" value="1"/>
</dbReference>
<dbReference type="InterPro" id="IPR036865">
    <property type="entry name" value="CRAL-TRIO_dom_sf"/>
</dbReference>
<gene>
    <name evidence="2" type="ORF">BUALT_Bualt02G0138100</name>
</gene>
<keyword evidence="3" id="KW-1185">Reference proteome</keyword>
<dbReference type="Proteomes" id="UP000826271">
    <property type="component" value="Unassembled WGS sequence"/>
</dbReference>
<dbReference type="PANTHER" id="PTHR47556">
    <property type="entry name" value="SEC14P-LIKE PHOSPHATIDYLINOSITOL TRANSFER FAMILY PROTEIN"/>
    <property type="match status" value="1"/>
</dbReference>
<dbReference type="EMBL" id="WHWC01000002">
    <property type="protein sequence ID" value="KAG8388560.1"/>
    <property type="molecule type" value="Genomic_DNA"/>
</dbReference>
<dbReference type="CDD" id="cd00170">
    <property type="entry name" value="SEC14"/>
    <property type="match status" value="1"/>
</dbReference>
<dbReference type="InterPro" id="IPR036273">
    <property type="entry name" value="CRAL/TRIO_N_dom_sf"/>
</dbReference>